<dbReference type="AlphaFoldDB" id="A0A165HF98"/>
<proteinExistence type="predicted"/>
<accession>A0A165HF98</accession>
<sequence length="255" mass="28871">MVLFKAFMTVQSAKVLCATLKCLSRFDEEVEILPEPDKITFAALNRSNTAYGRVVFNRRFFVSFDLQETIPDDAPVLIRYQENGRWTGRLQVKVLFDRLKRLTFTGNVKTISLTIEDEPGREGIPGDVQFTSMLRVNFECPYQVTVVHHMSVAAGDEQPLAPRMLQEPRTTIVLSPIACDCFASVLRRTECRPKGLVFCTLDPSTLSILGKPGKSILEEEVKVHGDDLPRYDVGGTTTKFKAHAREFSLYFYHTL</sequence>
<evidence type="ECO:0000313" key="1">
    <source>
        <dbReference type="EMBL" id="KZT59222.1"/>
    </source>
</evidence>
<dbReference type="Pfam" id="PF04139">
    <property type="entry name" value="Rad9"/>
    <property type="match status" value="1"/>
</dbReference>
<reference evidence="1 2" key="1">
    <citation type="journal article" date="2016" name="Mol. Biol. Evol.">
        <title>Comparative Genomics of Early-Diverging Mushroom-Forming Fungi Provides Insights into the Origins of Lignocellulose Decay Capabilities.</title>
        <authorList>
            <person name="Nagy L.G."/>
            <person name="Riley R."/>
            <person name="Tritt A."/>
            <person name="Adam C."/>
            <person name="Daum C."/>
            <person name="Floudas D."/>
            <person name="Sun H."/>
            <person name="Yadav J.S."/>
            <person name="Pangilinan J."/>
            <person name="Larsson K.H."/>
            <person name="Matsuura K."/>
            <person name="Barry K."/>
            <person name="Labutti K."/>
            <person name="Kuo R."/>
            <person name="Ohm R.A."/>
            <person name="Bhattacharya S.S."/>
            <person name="Shirouzu T."/>
            <person name="Yoshinaga Y."/>
            <person name="Martin F.M."/>
            <person name="Grigoriev I.V."/>
            <person name="Hibbett D.S."/>
        </authorList>
    </citation>
    <scope>NUCLEOTIDE SEQUENCE [LARGE SCALE GENOMIC DNA]</scope>
    <source>
        <strain evidence="1 2">HHB12733</strain>
    </source>
</reference>
<name>A0A165HF98_9BASI</name>
<organism evidence="1 2">
    <name type="scientific">Calocera cornea HHB12733</name>
    <dbReference type="NCBI Taxonomy" id="1353952"/>
    <lineage>
        <taxon>Eukaryota</taxon>
        <taxon>Fungi</taxon>
        <taxon>Dikarya</taxon>
        <taxon>Basidiomycota</taxon>
        <taxon>Agaricomycotina</taxon>
        <taxon>Dacrymycetes</taxon>
        <taxon>Dacrymycetales</taxon>
        <taxon>Dacrymycetaceae</taxon>
        <taxon>Calocera</taxon>
    </lineage>
</organism>
<dbReference type="STRING" id="1353952.A0A165HF98"/>
<dbReference type="InParanoid" id="A0A165HF98"/>
<dbReference type="GO" id="GO:0000076">
    <property type="term" value="P:DNA replication checkpoint signaling"/>
    <property type="evidence" value="ECO:0007669"/>
    <property type="project" value="TreeGrafter"/>
</dbReference>
<dbReference type="GO" id="GO:0071479">
    <property type="term" value="P:cellular response to ionizing radiation"/>
    <property type="evidence" value="ECO:0007669"/>
    <property type="project" value="TreeGrafter"/>
</dbReference>
<dbReference type="EMBL" id="KV423942">
    <property type="protein sequence ID" value="KZT59222.1"/>
    <property type="molecule type" value="Genomic_DNA"/>
</dbReference>
<dbReference type="PANTHER" id="PTHR15237:SF0">
    <property type="entry name" value="CELL CYCLE CHECKPOINT CONTROL PROTEIN"/>
    <property type="match status" value="1"/>
</dbReference>
<dbReference type="SUPFAM" id="SSF55979">
    <property type="entry name" value="DNA clamp"/>
    <property type="match status" value="1"/>
</dbReference>
<dbReference type="GO" id="GO:0006281">
    <property type="term" value="P:DNA repair"/>
    <property type="evidence" value="ECO:0007669"/>
    <property type="project" value="TreeGrafter"/>
</dbReference>
<dbReference type="PANTHER" id="PTHR15237">
    <property type="entry name" value="DNA REPAIR PROTEIN RAD9"/>
    <property type="match status" value="1"/>
</dbReference>
<protein>
    <submittedName>
        <fullName evidence="1">Uncharacterized protein</fullName>
    </submittedName>
</protein>
<dbReference type="GO" id="GO:0031573">
    <property type="term" value="P:mitotic intra-S DNA damage checkpoint signaling"/>
    <property type="evidence" value="ECO:0007669"/>
    <property type="project" value="TreeGrafter"/>
</dbReference>
<evidence type="ECO:0000313" key="2">
    <source>
        <dbReference type="Proteomes" id="UP000076842"/>
    </source>
</evidence>
<keyword evidence="2" id="KW-1185">Reference proteome</keyword>
<dbReference type="InterPro" id="IPR046938">
    <property type="entry name" value="DNA_clamp_sf"/>
</dbReference>
<gene>
    <name evidence="1" type="ORF">CALCODRAFT_481645</name>
</gene>
<dbReference type="OrthoDB" id="60092at2759"/>
<dbReference type="Proteomes" id="UP000076842">
    <property type="component" value="Unassembled WGS sequence"/>
</dbReference>
<dbReference type="Gene3D" id="3.70.10.10">
    <property type="match status" value="1"/>
</dbReference>
<dbReference type="GO" id="GO:0030896">
    <property type="term" value="C:checkpoint clamp complex"/>
    <property type="evidence" value="ECO:0007669"/>
    <property type="project" value="InterPro"/>
</dbReference>
<dbReference type="InterPro" id="IPR007268">
    <property type="entry name" value="Rad9/Ddc1"/>
</dbReference>